<evidence type="ECO:0000259" key="2">
    <source>
        <dbReference type="PROSITE" id="PS51228"/>
    </source>
</evidence>
<dbReference type="PROSITE" id="PS51228">
    <property type="entry name" value="ACB_2"/>
    <property type="match status" value="1"/>
</dbReference>
<keyword evidence="1" id="KW-0446">Lipid-binding</keyword>
<keyword evidence="4" id="KW-1185">Reference proteome</keyword>
<gene>
    <name evidence="3" type="ORF">WICANDRAFT_64345</name>
</gene>
<evidence type="ECO:0000256" key="1">
    <source>
        <dbReference type="ARBA" id="ARBA00023121"/>
    </source>
</evidence>
<dbReference type="GeneID" id="30200960"/>
<dbReference type="GO" id="GO:0006631">
    <property type="term" value="P:fatty acid metabolic process"/>
    <property type="evidence" value="ECO:0007669"/>
    <property type="project" value="TreeGrafter"/>
</dbReference>
<sequence>MSDSIDRVFVKAISTIRALSTRSGYGSLPRPPVENRIRLYGLYKQATEGNVEGIMERPIGSTPEDESARRKYDAWKSEEGLSKTEAKRRYISYLIDTMKTYASGTHEARELLGELEYLWDQIKDVIPTPSPPMTPIPQLIGAGSLGGSLYGDSFLDDRSGFLHNSSIRHHHHNNSHGDNSYLSRDVAVLKKEVSVALRRINDELNQINNKKDEEGHYKKRSNQYGSKGIFENETLKRFGRILLKIVGGVVKRFIIDIVVLISVIKFIKFKNGLDINLLNGQSGSTTAGDVGVEKSLITRFLFTVFKLLNKVNLVNFNRLYIEID</sequence>
<protein>
    <recommendedName>
        <fullName evidence="2">ACB domain-containing protein</fullName>
    </recommendedName>
</protein>
<dbReference type="InterPro" id="IPR000582">
    <property type="entry name" value="Acyl-CoA-binding_protein"/>
</dbReference>
<organism evidence="3 4">
    <name type="scientific">Wickerhamomyces anomalus (strain ATCC 58044 / CBS 1984 / NCYC 433 / NRRL Y-366-8)</name>
    <name type="common">Yeast</name>
    <name type="synonym">Hansenula anomala</name>
    <dbReference type="NCBI Taxonomy" id="683960"/>
    <lineage>
        <taxon>Eukaryota</taxon>
        <taxon>Fungi</taxon>
        <taxon>Dikarya</taxon>
        <taxon>Ascomycota</taxon>
        <taxon>Saccharomycotina</taxon>
        <taxon>Saccharomycetes</taxon>
        <taxon>Phaffomycetales</taxon>
        <taxon>Wickerhamomycetaceae</taxon>
        <taxon>Wickerhamomyces</taxon>
    </lineage>
</organism>
<dbReference type="STRING" id="683960.A0A1E3NYM7"/>
<dbReference type="Proteomes" id="UP000094112">
    <property type="component" value="Unassembled WGS sequence"/>
</dbReference>
<reference evidence="3 4" key="1">
    <citation type="journal article" date="2016" name="Proc. Natl. Acad. Sci. U.S.A.">
        <title>Comparative genomics of biotechnologically important yeasts.</title>
        <authorList>
            <person name="Riley R."/>
            <person name="Haridas S."/>
            <person name="Wolfe K.H."/>
            <person name="Lopes M.R."/>
            <person name="Hittinger C.T."/>
            <person name="Goeker M."/>
            <person name="Salamov A.A."/>
            <person name="Wisecaver J.H."/>
            <person name="Long T.M."/>
            <person name="Calvey C.H."/>
            <person name="Aerts A.L."/>
            <person name="Barry K.W."/>
            <person name="Choi C."/>
            <person name="Clum A."/>
            <person name="Coughlan A.Y."/>
            <person name="Deshpande S."/>
            <person name="Douglass A.P."/>
            <person name="Hanson S.J."/>
            <person name="Klenk H.-P."/>
            <person name="LaButti K.M."/>
            <person name="Lapidus A."/>
            <person name="Lindquist E.A."/>
            <person name="Lipzen A.M."/>
            <person name="Meier-Kolthoff J.P."/>
            <person name="Ohm R.A."/>
            <person name="Otillar R.P."/>
            <person name="Pangilinan J.L."/>
            <person name="Peng Y."/>
            <person name="Rokas A."/>
            <person name="Rosa C.A."/>
            <person name="Scheuner C."/>
            <person name="Sibirny A.A."/>
            <person name="Slot J.C."/>
            <person name="Stielow J.B."/>
            <person name="Sun H."/>
            <person name="Kurtzman C.P."/>
            <person name="Blackwell M."/>
            <person name="Grigoriev I.V."/>
            <person name="Jeffries T.W."/>
        </authorList>
    </citation>
    <scope>NUCLEOTIDE SEQUENCE [LARGE SCALE GENOMIC DNA]</scope>
    <source>
        <strain evidence="4">ATCC 58044 / CBS 1984 / NCYC 433 / NRRL Y-366-8</strain>
    </source>
</reference>
<dbReference type="InterPro" id="IPR014352">
    <property type="entry name" value="FERM/acyl-CoA-bd_prot_sf"/>
</dbReference>
<dbReference type="EMBL" id="KV454212">
    <property type="protein sequence ID" value="ODQ58205.1"/>
    <property type="molecule type" value="Genomic_DNA"/>
</dbReference>
<dbReference type="GO" id="GO:0000062">
    <property type="term" value="F:fatty-acyl-CoA binding"/>
    <property type="evidence" value="ECO:0007669"/>
    <property type="project" value="InterPro"/>
</dbReference>
<dbReference type="AlphaFoldDB" id="A0A1E3NYM7"/>
<dbReference type="OrthoDB" id="346910at2759"/>
<evidence type="ECO:0000313" key="4">
    <source>
        <dbReference type="Proteomes" id="UP000094112"/>
    </source>
</evidence>
<feature type="domain" description="ACB" evidence="2">
    <location>
        <begin position="5"/>
        <end position="103"/>
    </location>
</feature>
<accession>A0A1E3NYM7</accession>
<proteinExistence type="predicted"/>
<dbReference type="Gene3D" id="1.20.80.10">
    <property type="match status" value="1"/>
</dbReference>
<dbReference type="PANTHER" id="PTHR23310:SF133">
    <property type="entry name" value="COA BINDING PROTEIN, PUTATIVE (AFU_ORTHOLOGUE AFUA_1G12300)-RELATED"/>
    <property type="match status" value="1"/>
</dbReference>
<dbReference type="InterPro" id="IPR035984">
    <property type="entry name" value="Acyl-CoA-binding_sf"/>
</dbReference>
<dbReference type="PANTHER" id="PTHR23310">
    <property type="entry name" value="ACYL-COA-BINDING PROTEIN, ACBP"/>
    <property type="match status" value="1"/>
</dbReference>
<dbReference type="Pfam" id="PF00887">
    <property type="entry name" value="ACBP"/>
    <property type="match status" value="1"/>
</dbReference>
<name>A0A1E3NYM7_WICAA</name>
<dbReference type="SUPFAM" id="SSF47027">
    <property type="entry name" value="Acyl-CoA binding protein"/>
    <property type="match status" value="1"/>
</dbReference>
<evidence type="ECO:0000313" key="3">
    <source>
        <dbReference type="EMBL" id="ODQ58205.1"/>
    </source>
</evidence>
<dbReference type="RefSeq" id="XP_019037412.1">
    <property type="nucleotide sequence ID" value="XM_019183714.1"/>
</dbReference>